<keyword evidence="1" id="KW-1133">Transmembrane helix</keyword>
<keyword evidence="3" id="KW-1185">Reference proteome</keyword>
<dbReference type="AlphaFoldDB" id="D2VSX4"/>
<dbReference type="EMBL" id="GG738895">
    <property type="protein sequence ID" value="EFC39979.1"/>
    <property type="molecule type" value="Genomic_DNA"/>
</dbReference>
<evidence type="ECO:0000256" key="1">
    <source>
        <dbReference type="SAM" id="Phobius"/>
    </source>
</evidence>
<keyword evidence="1" id="KW-0472">Membrane</keyword>
<dbReference type="Proteomes" id="UP000006671">
    <property type="component" value="Unassembled WGS sequence"/>
</dbReference>
<dbReference type="KEGG" id="ngr:NAEGRDRAFT_72094"/>
<evidence type="ECO:0000313" key="2">
    <source>
        <dbReference type="EMBL" id="EFC39979.1"/>
    </source>
</evidence>
<accession>D2VSX4</accession>
<feature type="transmembrane region" description="Helical" evidence="1">
    <location>
        <begin position="179"/>
        <end position="203"/>
    </location>
</feature>
<feature type="transmembrane region" description="Helical" evidence="1">
    <location>
        <begin position="96"/>
        <end position="119"/>
    </location>
</feature>
<keyword evidence="1" id="KW-0812">Transmembrane</keyword>
<evidence type="ECO:0000313" key="3">
    <source>
        <dbReference type="Proteomes" id="UP000006671"/>
    </source>
</evidence>
<proteinExistence type="predicted"/>
<dbReference type="Gene3D" id="1.20.120.550">
    <property type="entry name" value="Membrane associated eicosanoid/glutathione metabolism-like domain"/>
    <property type="match status" value="1"/>
</dbReference>
<dbReference type="GeneID" id="8850964"/>
<organism evidence="3">
    <name type="scientific">Naegleria gruberi</name>
    <name type="common">Amoeba</name>
    <dbReference type="NCBI Taxonomy" id="5762"/>
    <lineage>
        <taxon>Eukaryota</taxon>
        <taxon>Discoba</taxon>
        <taxon>Heterolobosea</taxon>
        <taxon>Tetramitia</taxon>
        <taxon>Eutetramitia</taxon>
        <taxon>Vahlkampfiidae</taxon>
        <taxon>Naegleria</taxon>
    </lineage>
</organism>
<dbReference type="InParanoid" id="D2VSX4"/>
<dbReference type="VEuPathDB" id="AmoebaDB:NAEGRDRAFT_72094"/>
<dbReference type="RefSeq" id="XP_002672723.1">
    <property type="nucleotide sequence ID" value="XM_002672677.1"/>
</dbReference>
<dbReference type="InterPro" id="IPR023352">
    <property type="entry name" value="MAPEG-like_dom_sf"/>
</dbReference>
<reference evidence="2 3" key="1">
    <citation type="journal article" date="2010" name="Cell">
        <title>The genome of Naegleria gruberi illuminates early eukaryotic versatility.</title>
        <authorList>
            <person name="Fritz-Laylin L.K."/>
            <person name="Prochnik S.E."/>
            <person name="Ginger M.L."/>
            <person name="Dacks J.B."/>
            <person name="Carpenter M.L."/>
            <person name="Field M.C."/>
            <person name="Kuo A."/>
            <person name="Paredez A."/>
            <person name="Chapman J."/>
            <person name="Pham J."/>
            <person name="Shu S."/>
            <person name="Neupane R."/>
            <person name="Cipriano M."/>
            <person name="Mancuso J."/>
            <person name="Tu H."/>
            <person name="Salamov A."/>
            <person name="Lindquist E."/>
            <person name="Shapiro H."/>
            <person name="Lucas S."/>
            <person name="Grigoriev I.V."/>
            <person name="Cande W.Z."/>
            <person name="Fulton C."/>
            <person name="Rokhsar D.S."/>
            <person name="Dawson S.C."/>
        </authorList>
    </citation>
    <scope>NUCLEOTIDE SEQUENCE [LARGE SCALE GENOMIC DNA]</scope>
    <source>
        <strain evidence="2 3">NEG-M</strain>
    </source>
</reference>
<protein>
    <submittedName>
        <fullName evidence="2">Predicted protein</fullName>
    </submittedName>
</protein>
<feature type="transmembrane region" description="Helical" evidence="1">
    <location>
        <begin position="20"/>
        <end position="41"/>
    </location>
</feature>
<feature type="transmembrane region" description="Helical" evidence="1">
    <location>
        <begin position="139"/>
        <end position="167"/>
    </location>
</feature>
<sequence>MGNIMALSVVAMQQGMVSKNVTPVLFAFGFTSLVFLIKYLVQEVIMLVIQGTKEAEPKTFDDIKKVNLDELPKELANNKRSIYERLRRIKKEDFEFIVMFVFIAASYLISTSGASNYTFTSTSKSTESNVNTLIVWSDLSIANSVIGCLFIVAFFVLRVISLVMIFVQSKTLIQNIIRIVTFVYLALFGLFVLIMIFMFNFYVQVIVPSKVNA</sequence>
<gene>
    <name evidence="2" type="ORF">NAEGRDRAFT_72094</name>
</gene>
<name>D2VSX4_NAEGR</name>